<feature type="transmembrane region" description="Helical" evidence="7">
    <location>
        <begin position="229"/>
        <end position="251"/>
    </location>
</feature>
<dbReference type="AlphaFoldDB" id="A0A398BH90"/>
<comment type="similarity">
    <text evidence="2 7">Belongs to the FHIPEP (flagella/HR/invasion proteins export pore) family.</text>
</comment>
<evidence type="ECO:0000256" key="5">
    <source>
        <dbReference type="ARBA" id="ARBA00022989"/>
    </source>
</evidence>
<dbReference type="PIRSF" id="PIRSF005419">
    <property type="entry name" value="FlhA"/>
    <property type="match status" value="1"/>
</dbReference>
<dbReference type="InterPro" id="IPR025505">
    <property type="entry name" value="FHIPEP_CS"/>
</dbReference>
<dbReference type="Pfam" id="PF00771">
    <property type="entry name" value="FHIPEP"/>
    <property type="match status" value="1"/>
</dbReference>
<feature type="transmembrane region" description="Helical" evidence="7">
    <location>
        <begin position="93"/>
        <end position="119"/>
    </location>
</feature>
<feature type="transmembrane region" description="Helical" evidence="7">
    <location>
        <begin position="188"/>
        <end position="208"/>
    </location>
</feature>
<keyword evidence="6 7" id="KW-0472">Membrane</keyword>
<dbReference type="GO" id="GO:0009306">
    <property type="term" value="P:protein secretion"/>
    <property type="evidence" value="ECO:0007669"/>
    <property type="project" value="InterPro"/>
</dbReference>
<comment type="function">
    <text evidence="7">Required for formation of the rod structure of the flagellar apparatus. Together with FliI and FliH, may constitute the export apparatus of flagellin.</text>
</comment>
<dbReference type="PROSITE" id="PS00994">
    <property type="entry name" value="FHIPEP"/>
    <property type="match status" value="1"/>
</dbReference>
<dbReference type="InterPro" id="IPR001712">
    <property type="entry name" value="T3SS_FHIPEP"/>
</dbReference>
<keyword evidence="5 7" id="KW-1133">Transmembrane helix</keyword>
<feature type="transmembrane region" description="Helical" evidence="7">
    <location>
        <begin position="271"/>
        <end position="300"/>
    </location>
</feature>
<organism evidence="8 9">
    <name type="scientific">Mesobacillus zeae</name>
    <dbReference type="NCBI Taxonomy" id="1917180"/>
    <lineage>
        <taxon>Bacteria</taxon>
        <taxon>Bacillati</taxon>
        <taxon>Bacillota</taxon>
        <taxon>Bacilli</taxon>
        <taxon>Bacillales</taxon>
        <taxon>Bacillaceae</taxon>
        <taxon>Mesobacillus</taxon>
    </lineage>
</organism>
<keyword evidence="7" id="KW-1006">Bacterial flagellum protein export</keyword>
<comment type="caution">
    <text evidence="7">Lacks conserved residue(s) required for the propagation of feature annotation.</text>
</comment>
<dbReference type="Gene3D" id="3.40.30.60">
    <property type="entry name" value="FHIPEP family, domain 1"/>
    <property type="match status" value="1"/>
</dbReference>
<evidence type="ECO:0000256" key="1">
    <source>
        <dbReference type="ARBA" id="ARBA00004651"/>
    </source>
</evidence>
<protein>
    <recommendedName>
        <fullName evidence="7">Flagellar biosynthesis protein FlhA</fullName>
    </recommendedName>
</protein>
<keyword evidence="3 7" id="KW-1003">Cell membrane</keyword>
<dbReference type="Gene3D" id="3.40.50.12790">
    <property type="entry name" value="FHIPEP family, domain 4"/>
    <property type="match status" value="1"/>
</dbReference>
<dbReference type="Proteomes" id="UP000265816">
    <property type="component" value="Unassembled WGS sequence"/>
</dbReference>
<evidence type="ECO:0000313" key="8">
    <source>
        <dbReference type="EMBL" id="RID88008.1"/>
    </source>
</evidence>
<keyword evidence="7" id="KW-1005">Bacterial flagellum biogenesis</keyword>
<keyword evidence="7" id="KW-0653">Protein transport</keyword>
<dbReference type="GO" id="GO:0044780">
    <property type="term" value="P:bacterial-type flagellum assembly"/>
    <property type="evidence" value="ECO:0007669"/>
    <property type="project" value="InterPro"/>
</dbReference>
<accession>A0A398BH90</accession>
<evidence type="ECO:0000256" key="7">
    <source>
        <dbReference type="RuleBase" id="RU364093"/>
    </source>
</evidence>
<keyword evidence="9" id="KW-1185">Reference proteome</keyword>
<dbReference type="EMBL" id="QWVT01000008">
    <property type="protein sequence ID" value="RID88008.1"/>
    <property type="molecule type" value="Genomic_DNA"/>
</dbReference>
<dbReference type="InterPro" id="IPR042194">
    <property type="entry name" value="FHIPEP_1"/>
</dbReference>
<gene>
    <name evidence="7 8" type="primary">flhA</name>
    <name evidence="8" type="ORF">D1970_04025</name>
</gene>
<keyword evidence="8" id="KW-0969">Cilium</keyword>
<dbReference type="PRINTS" id="PR00949">
    <property type="entry name" value="TYPE3IMAPROT"/>
</dbReference>
<dbReference type="Gene3D" id="1.10.8.540">
    <property type="entry name" value="FHIPEP family, domain 3"/>
    <property type="match status" value="1"/>
</dbReference>
<dbReference type="RefSeq" id="WP_119111578.1">
    <property type="nucleotide sequence ID" value="NZ_CBCSEO010000001.1"/>
</dbReference>
<evidence type="ECO:0000256" key="6">
    <source>
        <dbReference type="ARBA" id="ARBA00023136"/>
    </source>
</evidence>
<evidence type="ECO:0000256" key="2">
    <source>
        <dbReference type="ARBA" id="ARBA00008835"/>
    </source>
</evidence>
<comment type="subcellular location">
    <subcellularLocation>
        <location evidence="1 7">Cell membrane</location>
        <topology evidence="1 7">Multi-pass membrane protein</topology>
    </subcellularLocation>
</comment>
<evidence type="ECO:0000313" key="9">
    <source>
        <dbReference type="Proteomes" id="UP000265816"/>
    </source>
</evidence>
<dbReference type="PANTHER" id="PTHR30161">
    <property type="entry name" value="FLAGELLAR EXPORT PROTEIN, MEMBRANE FLHA SUBUNIT-RELATED"/>
    <property type="match status" value="1"/>
</dbReference>
<evidence type="ECO:0000256" key="4">
    <source>
        <dbReference type="ARBA" id="ARBA00022692"/>
    </source>
</evidence>
<keyword evidence="8" id="KW-0966">Cell projection</keyword>
<name>A0A398BH90_9BACI</name>
<sequence length="677" mass="73832">MSGKDLTVVLSVILIVAMLIIPFPSWLLSILIMMNISLALLVLLNSMNMTEPLQFSVFPSLLLLMTLFRLGLNVSTTRSILSKGEAGGVVETFGTFVVGGNVVVGMVVFLILIIIQFIVITKGSERVSEVAARFTLDAMPGKQMSIDADLNAGMISEQEARLRREKVSGEADFYGAMDGASKFVKGDAIAGIIIVMINLIFGIVIGMMQQDLGFSEAANRYALLTVGDGIVSQIPALLISTATGIVVTRAASEGNLGTDITTQLMAYPKMLYVAGGTIFLLGIFTPISDILTIPIALLLATGGYMFSKVPEPDRTELQEMEEEIQMDEMKSPESVVNLLNVDPIEFEFGYGLIPLADANQGGDLLDRIVMIRRQLAIELGLVIPVVRIRDNIQLEPNEYRLKVKGNELARGQLLLDHYLAMSPGVEDESIEGIDTVEPSFGLPAKWITEEMKEQAEIFGYTVVDPPSVVSTHITEVIKANAHDLLGRQETKQLIDHLKESYPILVEEVTPAPLSVGEVQKVLAKLLKENVSIRNLPVIFETLADFGKISSDTDVLAEYVRQALARQITAQYSSGGDSLKVVTLSGKVEKVLADGVQQTEHGNYLSIEPAVSQQILESIASQAEQLSVMEQSPIVLCSPAVRMYVRQLTERYFPHMPILSYNELEANVEVQSVGVVTI</sequence>
<keyword evidence="8" id="KW-0282">Flagellum</keyword>
<reference evidence="8 9" key="1">
    <citation type="submission" date="2018-08" db="EMBL/GenBank/DDBJ databases">
        <title>Bacillus jemisoniae sp. nov., Bacillus chryseoplanitiae sp. nov., Bacillus resnikiae sp. nov., and Bacillus frankliniae sp. nov., isolated from Viking spacecraft and associated surfaces.</title>
        <authorList>
            <person name="Seuylemezian A."/>
            <person name="Vaishampayan P."/>
        </authorList>
    </citation>
    <scope>NUCLEOTIDE SEQUENCE [LARGE SCALE GENOMIC DNA]</scope>
    <source>
        <strain evidence="8 9">JJ-247</strain>
    </source>
</reference>
<dbReference type="OrthoDB" id="9759185at2"/>
<evidence type="ECO:0000256" key="3">
    <source>
        <dbReference type="ARBA" id="ARBA00022475"/>
    </source>
</evidence>
<comment type="caution">
    <text evidence="8">The sequence shown here is derived from an EMBL/GenBank/DDBJ whole genome shotgun (WGS) entry which is preliminary data.</text>
</comment>
<proteinExistence type="inferred from homology"/>
<feature type="transmembrane region" description="Helical" evidence="7">
    <location>
        <begin position="6"/>
        <end position="23"/>
    </location>
</feature>
<feature type="transmembrane region" description="Helical" evidence="7">
    <location>
        <begin position="53"/>
        <end position="72"/>
    </location>
</feature>
<keyword evidence="4 7" id="KW-0812">Transmembrane</keyword>
<dbReference type="GO" id="GO:0005886">
    <property type="term" value="C:plasma membrane"/>
    <property type="evidence" value="ECO:0007669"/>
    <property type="project" value="UniProtKB-SubCell"/>
</dbReference>
<dbReference type="NCBIfam" id="TIGR01398">
    <property type="entry name" value="FlhA"/>
    <property type="match status" value="1"/>
</dbReference>
<dbReference type="InterPro" id="IPR006301">
    <property type="entry name" value="FlhA"/>
</dbReference>
<dbReference type="PANTHER" id="PTHR30161:SF1">
    <property type="entry name" value="FLAGELLAR BIOSYNTHESIS PROTEIN FLHA-RELATED"/>
    <property type="match status" value="1"/>
</dbReference>
<dbReference type="InterPro" id="IPR042193">
    <property type="entry name" value="FHIPEP_3"/>
</dbReference>
<dbReference type="InterPro" id="IPR042196">
    <property type="entry name" value="FHIPEP_4"/>
</dbReference>
<keyword evidence="7" id="KW-0813">Transport</keyword>